<dbReference type="NCBIfam" id="NF004811">
    <property type="entry name" value="PRK06158.1"/>
    <property type="match status" value="1"/>
</dbReference>
<dbReference type="Pfam" id="PF22691">
    <property type="entry name" value="Thiolase_C_1"/>
    <property type="match status" value="1"/>
</dbReference>
<dbReference type="PANTHER" id="PTHR42870">
    <property type="entry name" value="ACETYL-COA C-ACETYLTRANSFERASE"/>
    <property type="match status" value="1"/>
</dbReference>
<dbReference type="Gene3D" id="3.40.47.10">
    <property type="match status" value="1"/>
</dbReference>
<dbReference type="EMBL" id="RZUL01000001">
    <property type="protein sequence ID" value="RVT43554.1"/>
    <property type="molecule type" value="Genomic_DNA"/>
</dbReference>
<dbReference type="InterPro" id="IPR002155">
    <property type="entry name" value="Thiolase"/>
</dbReference>
<dbReference type="InterPro" id="IPR055140">
    <property type="entry name" value="Thiolase_C_2"/>
</dbReference>
<dbReference type="InterPro" id="IPR016039">
    <property type="entry name" value="Thiolase-like"/>
</dbReference>
<dbReference type="Proteomes" id="UP000282977">
    <property type="component" value="Unassembled WGS sequence"/>
</dbReference>
<proteinExistence type="predicted"/>
<dbReference type="AlphaFoldDB" id="A0A437JCG3"/>
<dbReference type="OrthoDB" id="9790314at2"/>
<reference evidence="2 3" key="1">
    <citation type="submission" date="2019-01" db="EMBL/GenBank/DDBJ databases">
        <authorList>
            <person name="Chen W.-M."/>
        </authorList>
    </citation>
    <scope>NUCLEOTIDE SEQUENCE [LARGE SCALE GENOMIC DNA]</scope>
    <source>
        <strain evidence="2 3">TLA-22</strain>
    </source>
</reference>
<evidence type="ECO:0000259" key="1">
    <source>
        <dbReference type="Pfam" id="PF22691"/>
    </source>
</evidence>
<dbReference type="SUPFAM" id="SSF53901">
    <property type="entry name" value="Thiolase-like"/>
    <property type="match status" value="2"/>
</dbReference>
<name>A0A437JCG3_9SPHN</name>
<feature type="domain" description="Thiolase C-terminal" evidence="1">
    <location>
        <begin position="237"/>
        <end position="379"/>
    </location>
</feature>
<organism evidence="2 3">
    <name type="scientific">Sphingobium algorifonticola</name>
    <dbReference type="NCBI Taxonomy" id="2008318"/>
    <lineage>
        <taxon>Bacteria</taxon>
        <taxon>Pseudomonadati</taxon>
        <taxon>Pseudomonadota</taxon>
        <taxon>Alphaproteobacteria</taxon>
        <taxon>Sphingomonadales</taxon>
        <taxon>Sphingomonadaceae</taxon>
        <taxon>Sphingobium</taxon>
    </lineage>
</organism>
<dbReference type="CDD" id="cd00829">
    <property type="entry name" value="SCP-x_thiolase"/>
    <property type="match status" value="1"/>
</dbReference>
<dbReference type="RefSeq" id="WP_127689094.1">
    <property type="nucleotide sequence ID" value="NZ_RZUL01000001.1"/>
</dbReference>
<sequence length="380" mass="39245">MADRFPCAKTAITGVATFGVGTCPGHSPIEMAARAGLMAIADAGLTLHDIDALFLCLPDDLFAGLSLAEHYGLHPRYTDNNRTGGSSFMSHVATAALMLDAGYIDCALIAYGSNQRSAGGKLSTPARSNRWEAPYRPLYPLSSYALAAARHMHQYGTTREQMAQVALAARAWATTNPEAFARDPLTLDQCLSARMISDPISRADCCLVTDGAAAVVMTRMDRAADGPKAPVAVLGAAAATWHNAISCAPDLTVTAAAESGPRAMAMAGVTPADIDVVQVYDAFTINTILFLEDLGFCKKGEGGAFVSDGGIAPGGRLPVNTNGGGLSYAHPGMNGLHGIVEAARQVRGEAANQIADVTLSLAHGNGGALSSQATVVLGRG</sequence>
<gene>
    <name evidence="2" type="ORF">ENE74_02740</name>
</gene>
<comment type="caution">
    <text evidence="2">The sequence shown here is derived from an EMBL/GenBank/DDBJ whole genome shotgun (WGS) entry which is preliminary data.</text>
</comment>
<protein>
    <submittedName>
        <fullName evidence="2">Thiolase</fullName>
    </submittedName>
</protein>
<dbReference type="GO" id="GO:0003988">
    <property type="term" value="F:acetyl-CoA C-acyltransferase activity"/>
    <property type="evidence" value="ECO:0007669"/>
    <property type="project" value="UniProtKB-ARBA"/>
</dbReference>
<keyword evidence="3" id="KW-1185">Reference proteome</keyword>
<evidence type="ECO:0000313" key="3">
    <source>
        <dbReference type="Proteomes" id="UP000282977"/>
    </source>
</evidence>
<accession>A0A437JCG3</accession>
<dbReference type="PIRSF" id="PIRSF000429">
    <property type="entry name" value="Ac-CoA_Ac_transf"/>
    <property type="match status" value="1"/>
</dbReference>
<evidence type="ECO:0000313" key="2">
    <source>
        <dbReference type="EMBL" id="RVT43554.1"/>
    </source>
</evidence>
<dbReference type="PANTHER" id="PTHR42870:SF1">
    <property type="entry name" value="NON-SPECIFIC LIPID-TRANSFER PROTEIN-LIKE 2"/>
    <property type="match status" value="1"/>
</dbReference>